<dbReference type="EMBL" id="NNRK01000033">
    <property type="protein sequence ID" value="OYR11290.1"/>
    <property type="molecule type" value="Genomic_DNA"/>
</dbReference>
<accession>A0A256F981</accession>
<evidence type="ECO:0000313" key="2">
    <source>
        <dbReference type="Proteomes" id="UP000216345"/>
    </source>
</evidence>
<comment type="caution">
    <text evidence="1">The sequence shown here is derived from an EMBL/GenBank/DDBJ whole genome shotgun (WGS) entry which is preliminary data.</text>
</comment>
<protein>
    <submittedName>
        <fullName evidence="1">Uncharacterized protein</fullName>
    </submittedName>
</protein>
<organism evidence="1 2">
    <name type="scientific">Brucella rhizosphaerae</name>
    <dbReference type="NCBI Taxonomy" id="571254"/>
    <lineage>
        <taxon>Bacteria</taxon>
        <taxon>Pseudomonadati</taxon>
        <taxon>Pseudomonadota</taxon>
        <taxon>Alphaproteobacteria</taxon>
        <taxon>Hyphomicrobiales</taxon>
        <taxon>Brucellaceae</taxon>
        <taxon>Brucella/Ochrobactrum group</taxon>
        <taxon>Brucella</taxon>
    </lineage>
</organism>
<gene>
    <name evidence="1" type="ORF">CEV32_1588</name>
</gene>
<keyword evidence="2" id="KW-1185">Reference proteome</keyword>
<evidence type="ECO:0000313" key="1">
    <source>
        <dbReference type="EMBL" id="OYR11290.1"/>
    </source>
</evidence>
<sequence>MMNPLRYDQGSIENKTTSALTFASLAFMQGNSATHPFMNDQSFLTVS</sequence>
<dbReference type="Proteomes" id="UP000216345">
    <property type="component" value="Unassembled WGS sequence"/>
</dbReference>
<name>A0A256F981_9HYPH</name>
<reference evidence="1 2" key="1">
    <citation type="submission" date="2017-07" db="EMBL/GenBank/DDBJ databases">
        <title>Phylogenetic study on the rhizospheric bacterium Ochrobactrum sp. A44.</title>
        <authorList>
            <person name="Krzyzanowska D.M."/>
            <person name="Ossowicki A."/>
            <person name="Rajewska M."/>
            <person name="Maciag T."/>
            <person name="Kaczynski Z."/>
            <person name="Czerwicka M."/>
            <person name="Jafra S."/>
        </authorList>
    </citation>
    <scope>NUCLEOTIDE SEQUENCE [LARGE SCALE GENOMIC DNA]</scope>
    <source>
        <strain evidence="1 2">PR17</strain>
    </source>
</reference>
<dbReference type="AlphaFoldDB" id="A0A256F981"/>
<proteinExistence type="predicted"/>